<evidence type="ECO:0000313" key="1">
    <source>
        <dbReference type="EMBL" id="AYO29500.1"/>
    </source>
</evidence>
<dbReference type="AlphaFoldDB" id="A0A3G2R243"/>
<organism evidence="1 2">
    <name type="scientific">Biomaibacter acetigenes</name>
    <dbReference type="NCBI Taxonomy" id="2316383"/>
    <lineage>
        <taxon>Bacteria</taxon>
        <taxon>Bacillati</taxon>
        <taxon>Bacillota</taxon>
        <taxon>Clostridia</taxon>
        <taxon>Thermosediminibacterales</taxon>
        <taxon>Tepidanaerobacteraceae</taxon>
        <taxon>Biomaibacter</taxon>
    </lineage>
</organism>
<proteinExistence type="predicted"/>
<sequence>MMKCSFCGFEFDEKAPGSASCKGCPMSGHCGRIRCPRCGFEMVKPSGLLKRLLGRGKSE</sequence>
<reference evidence="1 2" key="1">
    <citation type="submission" date="2018-10" db="EMBL/GenBank/DDBJ databases">
        <authorList>
            <person name="Zhang X."/>
        </authorList>
    </citation>
    <scope>NUCLEOTIDE SEQUENCE [LARGE SCALE GENOMIC DNA]</scope>
    <source>
        <strain evidence="1 2">SK-G1</strain>
    </source>
</reference>
<protein>
    <recommendedName>
        <fullName evidence="3">DNA helicase PriA</fullName>
    </recommendedName>
</protein>
<evidence type="ECO:0000313" key="2">
    <source>
        <dbReference type="Proteomes" id="UP000280960"/>
    </source>
</evidence>
<dbReference type="Proteomes" id="UP000280960">
    <property type="component" value="Chromosome"/>
</dbReference>
<gene>
    <name evidence="1" type="ORF">D2962_01755</name>
</gene>
<keyword evidence="2" id="KW-1185">Reference proteome</keyword>
<accession>A0A3G2R243</accession>
<dbReference type="KEGG" id="bacg:D2962_01755"/>
<evidence type="ECO:0008006" key="3">
    <source>
        <dbReference type="Google" id="ProtNLM"/>
    </source>
</evidence>
<dbReference type="EMBL" id="CP033169">
    <property type="protein sequence ID" value="AYO29500.1"/>
    <property type="molecule type" value="Genomic_DNA"/>
</dbReference>
<name>A0A3G2R243_9FIRM</name>
<dbReference type="RefSeq" id="WP_122013918.1">
    <property type="nucleotide sequence ID" value="NZ_CP033169.1"/>
</dbReference>